<sequence length="802" mass="91785">MKIYLTCLAMSAIALVNAQNCDLKFEGHIIDFHDNQVLDEALVSIPALNLSQLTDENGYFSFENLCQGDYEVLVTHEECEPLQEMVTLNQNETVSWFLEHHIIQLESIEAKGFQKRAVETQSETHIHQEEINKNSVETIGYLLKSVSGVSGLETGNNIIKPMIHGMHSSRIIMMNQGVRQEDMEWGAEHAPNMDLNAFEDIRILKGASALRYGGDAIGGIVITELPKLPKRDTLKGVVSMTGISNGRGGNLNAAIQKGFNSHWAFQAQASYKKHGDFKAPDYYLSNSGSEQKAFVTELAYGDFKRKISLSYSYFDTDLGIMKASHLGNLSDLADAINAIEPTVNDDFTYRIDKPFQNVQHHLAKLKYEKRFQNFGKLETQYAFQFNKRQEYDVRIGEVTDIPSMDVELSTHSAEAYLSIDNLDHFNLETGIDFNFQHNYSDPKTQNKRLVPDFNKWKTGAFVSANFRPNFQWKFNTGLRYDFMHMDTKKYYFKRYWNSMNYNDLYANNIIGDFGNEWLTHFKLDYHNISASLGASFAPNNDSEISMNYAYANRPPNPAELFSEGLHHSAVSIELGDVSLNPEKAHKITLNYAQNVAFLNGLNLNVLAYHNYIQDYIYQIPSGAEYTIRGAFPVWKFKQIDAEISGIDLDIDLDINQALSWNHQLSYVYANDKTNNLALIQMPPFEWSQELSYAWNSKLEPYISFSSQWVAEQNRYADYNFTINILENGEQVSKLVDISTPPSSYFLMSLKAGVSVNFFNHPLQINGKINNISNTSYRNYLNRFKHYADEMGRQFQLQFIYSF</sequence>
<evidence type="ECO:0000256" key="4">
    <source>
        <dbReference type="ARBA" id="ARBA00022692"/>
    </source>
</evidence>
<feature type="chain" id="PRO_5040961036" evidence="12">
    <location>
        <begin position="19"/>
        <end position="802"/>
    </location>
</feature>
<evidence type="ECO:0000256" key="10">
    <source>
        <dbReference type="PROSITE-ProRule" id="PRU01360"/>
    </source>
</evidence>
<dbReference type="PANTHER" id="PTHR30069">
    <property type="entry name" value="TONB-DEPENDENT OUTER MEMBRANE RECEPTOR"/>
    <property type="match status" value="1"/>
</dbReference>
<evidence type="ECO:0000313" key="15">
    <source>
        <dbReference type="EMBL" id="MDG4946073.1"/>
    </source>
</evidence>
<dbReference type="GO" id="GO:0044718">
    <property type="term" value="P:siderophore transmembrane transport"/>
    <property type="evidence" value="ECO:0007669"/>
    <property type="project" value="TreeGrafter"/>
</dbReference>
<evidence type="ECO:0000256" key="7">
    <source>
        <dbReference type="ARBA" id="ARBA00023136"/>
    </source>
</evidence>
<evidence type="ECO:0000256" key="9">
    <source>
        <dbReference type="ARBA" id="ARBA00023237"/>
    </source>
</evidence>
<evidence type="ECO:0000256" key="8">
    <source>
        <dbReference type="ARBA" id="ARBA00023170"/>
    </source>
</evidence>
<keyword evidence="4 10" id="KW-0812">Transmembrane</keyword>
<dbReference type="SUPFAM" id="SSF49464">
    <property type="entry name" value="Carboxypeptidase regulatory domain-like"/>
    <property type="match status" value="1"/>
</dbReference>
<dbReference type="AlphaFoldDB" id="A0A9X4MWC2"/>
<evidence type="ECO:0000313" key="16">
    <source>
        <dbReference type="Proteomes" id="UP001152599"/>
    </source>
</evidence>
<dbReference type="EMBL" id="JANCMU010000003">
    <property type="protein sequence ID" value="MDG4946073.1"/>
    <property type="molecule type" value="Genomic_DNA"/>
</dbReference>
<dbReference type="Gene3D" id="2.60.40.1120">
    <property type="entry name" value="Carboxypeptidase-like, regulatory domain"/>
    <property type="match status" value="1"/>
</dbReference>
<dbReference type="InterPro" id="IPR039426">
    <property type="entry name" value="TonB-dep_rcpt-like"/>
</dbReference>
<evidence type="ECO:0000256" key="2">
    <source>
        <dbReference type="ARBA" id="ARBA00022448"/>
    </source>
</evidence>
<keyword evidence="16" id="KW-1185">Reference proteome</keyword>
<keyword evidence="9 10" id="KW-0998">Cell outer membrane</keyword>
<evidence type="ECO:0000256" key="5">
    <source>
        <dbReference type="ARBA" id="ARBA00022729"/>
    </source>
</evidence>
<dbReference type="Gene3D" id="2.170.130.10">
    <property type="entry name" value="TonB-dependent receptor, plug domain"/>
    <property type="match status" value="1"/>
</dbReference>
<dbReference type="Proteomes" id="UP001152599">
    <property type="component" value="Unassembled WGS sequence"/>
</dbReference>
<keyword evidence="7 10" id="KW-0472">Membrane</keyword>
<dbReference type="Gene3D" id="2.40.170.20">
    <property type="entry name" value="TonB-dependent receptor, beta-barrel domain"/>
    <property type="match status" value="1"/>
</dbReference>
<dbReference type="Pfam" id="PF07715">
    <property type="entry name" value="Plug"/>
    <property type="match status" value="1"/>
</dbReference>
<evidence type="ECO:0000256" key="3">
    <source>
        <dbReference type="ARBA" id="ARBA00022452"/>
    </source>
</evidence>
<dbReference type="SUPFAM" id="SSF56935">
    <property type="entry name" value="Porins"/>
    <property type="match status" value="1"/>
</dbReference>
<dbReference type="Pfam" id="PF00593">
    <property type="entry name" value="TonB_dep_Rec_b-barrel"/>
    <property type="match status" value="1"/>
</dbReference>
<dbReference type="GO" id="GO:0015344">
    <property type="term" value="F:siderophore uptake transmembrane transporter activity"/>
    <property type="evidence" value="ECO:0007669"/>
    <property type="project" value="TreeGrafter"/>
</dbReference>
<evidence type="ECO:0000256" key="6">
    <source>
        <dbReference type="ARBA" id="ARBA00023077"/>
    </source>
</evidence>
<reference evidence="15" key="1">
    <citation type="submission" date="2022-07" db="EMBL/GenBank/DDBJ databases">
        <title>Description and genome-wide analysis of Profundicola chukchiensis gen. nov., sp. nov., marine bacteria isolated from bottom sediments of the Chukchi Sea.</title>
        <authorList>
            <person name="Romanenko L."/>
            <person name="Otstavnykh N."/>
            <person name="Kurilenko V."/>
            <person name="Eremeev V."/>
            <person name="Velansky P."/>
            <person name="Mikhailov V."/>
            <person name="Isaeva M."/>
        </authorList>
    </citation>
    <scope>NUCLEOTIDE SEQUENCE</scope>
    <source>
        <strain evidence="15">KMM 9713</strain>
    </source>
</reference>
<dbReference type="PROSITE" id="PS52016">
    <property type="entry name" value="TONB_DEPENDENT_REC_3"/>
    <property type="match status" value="1"/>
</dbReference>
<keyword evidence="3 10" id="KW-1134">Transmembrane beta strand</keyword>
<dbReference type="InterPro" id="IPR000531">
    <property type="entry name" value="Beta-barrel_TonB"/>
</dbReference>
<proteinExistence type="inferred from homology"/>
<accession>A0A9X4MWC2</accession>
<feature type="signal peptide" evidence="12">
    <location>
        <begin position="1"/>
        <end position="18"/>
    </location>
</feature>
<evidence type="ECO:0000256" key="12">
    <source>
        <dbReference type="SAM" id="SignalP"/>
    </source>
</evidence>
<feature type="domain" description="TonB-dependent receptor plug" evidence="14">
    <location>
        <begin position="120"/>
        <end position="220"/>
    </location>
</feature>
<dbReference type="GO" id="GO:0009279">
    <property type="term" value="C:cell outer membrane"/>
    <property type="evidence" value="ECO:0007669"/>
    <property type="project" value="UniProtKB-SubCell"/>
</dbReference>
<dbReference type="InterPro" id="IPR008969">
    <property type="entry name" value="CarboxyPept-like_regulatory"/>
</dbReference>
<comment type="subcellular location">
    <subcellularLocation>
        <location evidence="1 10">Cell outer membrane</location>
        <topology evidence="1 10">Multi-pass membrane protein</topology>
    </subcellularLocation>
</comment>
<dbReference type="InterPro" id="IPR012910">
    <property type="entry name" value="Plug_dom"/>
</dbReference>
<comment type="similarity">
    <text evidence="10 11">Belongs to the TonB-dependent receptor family.</text>
</comment>
<keyword evidence="2 10" id="KW-0813">Transport</keyword>
<keyword evidence="5 12" id="KW-0732">Signal</keyword>
<dbReference type="InterPro" id="IPR036942">
    <property type="entry name" value="Beta-barrel_TonB_sf"/>
</dbReference>
<dbReference type="InterPro" id="IPR037066">
    <property type="entry name" value="Plug_dom_sf"/>
</dbReference>
<comment type="caution">
    <text evidence="15">The sequence shown here is derived from an EMBL/GenBank/DDBJ whole genome shotgun (WGS) entry which is preliminary data.</text>
</comment>
<evidence type="ECO:0000256" key="1">
    <source>
        <dbReference type="ARBA" id="ARBA00004571"/>
    </source>
</evidence>
<organism evidence="15 16">
    <name type="scientific">Profundicola chukchiensis</name>
    <dbReference type="NCBI Taxonomy" id="2961959"/>
    <lineage>
        <taxon>Bacteria</taxon>
        <taxon>Pseudomonadati</taxon>
        <taxon>Bacteroidota</taxon>
        <taxon>Flavobacteriia</taxon>
        <taxon>Flavobacteriales</taxon>
        <taxon>Weeksellaceae</taxon>
        <taxon>Profundicola</taxon>
    </lineage>
</organism>
<evidence type="ECO:0000256" key="11">
    <source>
        <dbReference type="RuleBase" id="RU003357"/>
    </source>
</evidence>
<dbReference type="RefSeq" id="WP_304420578.1">
    <property type="nucleotide sequence ID" value="NZ_JANCMU010000003.1"/>
</dbReference>
<protein>
    <submittedName>
        <fullName evidence="15">TonB-dependent receptor</fullName>
    </submittedName>
</protein>
<evidence type="ECO:0000259" key="14">
    <source>
        <dbReference type="Pfam" id="PF07715"/>
    </source>
</evidence>
<feature type="domain" description="TonB-dependent receptor-like beta-barrel" evidence="13">
    <location>
        <begin position="341"/>
        <end position="771"/>
    </location>
</feature>
<name>A0A9X4MWC2_9FLAO</name>
<dbReference type="PANTHER" id="PTHR30069:SF29">
    <property type="entry name" value="HEMOGLOBIN AND HEMOGLOBIN-HAPTOGLOBIN-BINDING PROTEIN 1-RELATED"/>
    <property type="match status" value="1"/>
</dbReference>
<keyword evidence="8 15" id="KW-0675">Receptor</keyword>
<keyword evidence="6 11" id="KW-0798">TonB box</keyword>
<dbReference type="Pfam" id="PF13715">
    <property type="entry name" value="CarbopepD_reg_2"/>
    <property type="match status" value="1"/>
</dbReference>
<gene>
    <name evidence="15" type="ORF">NMK71_06575</name>
</gene>
<evidence type="ECO:0000259" key="13">
    <source>
        <dbReference type="Pfam" id="PF00593"/>
    </source>
</evidence>